<dbReference type="PROSITE" id="PS50404">
    <property type="entry name" value="GST_NTER"/>
    <property type="match status" value="1"/>
</dbReference>
<dbReference type="Pfam" id="PF13410">
    <property type="entry name" value="GST_C_2"/>
    <property type="match status" value="1"/>
</dbReference>
<dbReference type="PANTHER" id="PTHR43968:SF6">
    <property type="entry name" value="GLUTATHIONE S-TRANSFERASE OMEGA"/>
    <property type="match status" value="1"/>
</dbReference>
<organism evidence="3 4">
    <name type="scientific">Microbaculum marinisediminis</name>
    <dbReference type="NCBI Taxonomy" id="2931392"/>
    <lineage>
        <taxon>Bacteria</taxon>
        <taxon>Pseudomonadati</taxon>
        <taxon>Pseudomonadota</taxon>
        <taxon>Alphaproteobacteria</taxon>
        <taxon>Hyphomicrobiales</taxon>
        <taxon>Tepidamorphaceae</taxon>
        <taxon>Microbaculum</taxon>
    </lineage>
</organism>
<dbReference type="InterPro" id="IPR004045">
    <property type="entry name" value="Glutathione_S-Trfase_N"/>
</dbReference>
<dbReference type="CDD" id="cd00570">
    <property type="entry name" value="GST_N_family"/>
    <property type="match status" value="1"/>
</dbReference>
<sequence>MTSDARMIVYHIPVCPFSQRLEILLDLKGLKDAVTFHKVDITVPRPDWLQQKLRNTTALPALETEDGRIVKESLVILRYLEDRFPEPMIRQADPYRHAVENMLIAFEGDFTTTGYRYVLNQDRDQRDAFRQAMLAQYRKLDDFLAHHSPQGTFLFEEFGLAETVFTPMFMRFWFLDYYEDFALPDTADYARVRRWRDACMSHPAARQVTHDEIVKLYYDYAKGAGNGALLPGRRFSSFAFEPHWATRPMPPRDKYGVSATDTELGLVV</sequence>
<dbReference type="SFLD" id="SFLDS00019">
    <property type="entry name" value="Glutathione_Transferase_(cytos"/>
    <property type="match status" value="1"/>
</dbReference>
<dbReference type="InterPro" id="IPR040079">
    <property type="entry name" value="Glutathione_S-Trfase"/>
</dbReference>
<dbReference type="PROSITE" id="PS50405">
    <property type="entry name" value="GST_CTER"/>
    <property type="match status" value="1"/>
</dbReference>
<dbReference type="InterPro" id="IPR010987">
    <property type="entry name" value="Glutathione-S-Trfase_C-like"/>
</dbReference>
<dbReference type="PANTHER" id="PTHR43968">
    <property type="match status" value="1"/>
</dbReference>
<dbReference type="GO" id="GO:0005737">
    <property type="term" value="C:cytoplasm"/>
    <property type="evidence" value="ECO:0007669"/>
    <property type="project" value="TreeGrafter"/>
</dbReference>
<dbReference type="EMBL" id="JALIDZ010000003">
    <property type="protein sequence ID" value="MCT8971535.1"/>
    <property type="molecule type" value="Genomic_DNA"/>
</dbReference>
<dbReference type="InterPro" id="IPR036249">
    <property type="entry name" value="Thioredoxin-like_sf"/>
</dbReference>
<dbReference type="Proteomes" id="UP001320898">
    <property type="component" value="Unassembled WGS sequence"/>
</dbReference>
<dbReference type="Gene3D" id="1.20.1050.10">
    <property type="match status" value="1"/>
</dbReference>
<dbReference type="InterPro" id="IPR050983">
    <property type="entry name" value="GST_Omega/HSP26"/>
</dbReference>
<proteinExistence type="predicted"/>
<feature type="domain" description="GST N-terminal" evidence="1">
    <location>
        <begin position="5"/>
        <end position="88"/>
    </location>
</feature>
<keyword evidence="4" id="KW-1185">Reference proteome</keyword>
<dbReference type="CDD" id="cd00299">
    <property type="entry name" value="GST_C_family"/>
    <property type="match status" value="1"/>
</dbReference>
<dbReference type="Pfam" id="PF13417">
    <property type="entry name" value="GST_N_3"/>
    <property type="match status" value="1"/>
</dbReference>
<evidence type="ECO:0000259" key="2">
    <source>
        <dbReference type="PROSITE" id="PS50405"/>
    </source>
</evidence>
<dbReference type="RefSeq" id="WP_261615115.1">
    <property type="nucleotide sequence ID" value="NZ_JALIDZ010000003.1"/>
</dbReference>
<name>A0AAW5QUB8_9HYPH</name>
<dbReference type="Gene3D" id="3.40.30.10">
    <property type="entry name" value="Glutaredoxin"/>
    <property type="match status" value="1"/>
</dbReference>
<dbReference type="SUPFAM" id="SSF47616">
    <property type="entry name" value="GST C-terminal domain-like"/>
    <property type="match status" value="1"/>
</dbReference>
<evidence type="ECO:0000313" key="4">
    <source>
        <dbReference type="Proteomes" id="UP001320898"/>
    </source>
</evidence>
<dbReference type="AlphaFoldDB" id="A0AAW5QUB8"/>
<reference evidence="3 4" key="1">
    <citation type="submission" date="2022-04" db="EMBL/GenBank/DDBJ databases">
        <authorList>
            <person name="Ye Y.-Q."/>
            <person name="Du Z.-J."/>
        </authorList>
    </citation>
    <scope>NUCLEOTIDE SEQUENCE [LARGE SCALE GENOMIC DNA]</scope>
    <source>
        <strain evidence="3 4">A6E488</strain>
    </source>
</reference>
<evidence type="ECO:0000313" key="3">
    <source>
        <dbReference type="EMBL" id="MCT8971535.1"/>
    </source>
</evidence>
<evidence type="ECO:0000259" key="1">
    <source>
        <dbReference type="PROSITE" id="PS50404"/>
    </source>
</evidence>
<protein>
    <submittedName>
        <fullName evidence="3">Glutathione S-transferase family protein</fullName>
    </submittedName>
</protein>
<dbReference type="InterPro" id="IPR036282">
    <property type="entry name" value="Glutathione-S-Trfase_C_sf"/>
</dbReference>
<accession>A0AAW5QUB8</accession>
<dbReference type="SUPFAM" id="SSF52833">
    <property type="entry name" value="Thioredoxin-like"/>
    <property type="match status" value="1"/>
</dbReference>
<feature type="domain" description="GST C-terminal" evidence="2">
    <location>
        <begin position="93"/>
        <end position="217"/>
    </location>
</feature>
<comment type="caution">
    <text evidence="3">The sequence shown here is derived from an EMBL/GenBank/DDBJ whole genome shotgun (WGS) entry which is preliminary data.</text>
</comment>
<gene>
    <name evidence="3" type="ORF">MUB46_06690</name>
</gene>